<dbReference type="Pfam" id="PF01266">
    <property type="entry name" value="DAO"/>
    <property type="match status" value="1"/>
</dbReference>
<comment type="cofactor">
    <cofactor evidence="1 6">
        <name>FAD</name>
        <dbReference type="ChEBI" id="CHEBI:57692"/>
    </cofactor>
</comment>
<feature type="binding site" evidence="6">
    <location>
        <position position="311"/>
    </location>
    <ligand>
        <name>D-dopa</name>
        <dbReference type="ChEBI" id="CHEBI:149689"/>
    </ligand>
</feature>
<accession>A0A061BJ79</accession>
<evidence type="ECO:0000256" key="2">
    <source>
        <dbReference type="ARBA" id="ARBA00006730"/>
    </source>
</evidence>
<dbReference type="GO" id="GO:0071949">
    <property type="term" value="F:FAD binding"/>
    <property type="evidence" value="ECO:0007669"/>
    <property type="project" value="InterPro"/>
</dbReference>
<dbReference type="PANTHER" id="PTHR11530">
    <property type="entry name" value="D-AMINO ACID OXIDASE"/>
    <property type="match status" value="1"/>
</dbReference>
<dbReference type="InterPro" id="IPR006076">
    <property type="entry name" value="FAD-dep_OxRdtase"/>
</dbReference>
<keyword evidence="4 6" id="KW-0274">FAD</keyword>
<proteinExistence type="inferred from homology"/>
<dbReference type="InterPro" id="IPR006181">
    <property type="entry name" value="D-amino_acid_oxidase_CS"/>
</dbReference>
<dbReference type="EMBL" id="LK052948">
    <property type="protein sequence ID" value="CDR47034.1"/>
    <property type="molecule type" value="Genomic_DNA"/>
</dbReference>
<dbReference type="PROSITE" id="PS00677">
    <property type="entry name" value="DAO"/>
    <property type="match status" value="1"/>
</dbReference>
<sequence>MAARQTKSHAQPSPVVVVGAGCIGLTTGVELLKRGYPVLLLARQLPGDPLSPDFASTAAGAHHLSFASDDDWRQRSFDMRTFERLWVESEDAAKGEERGVMRLTQTELYKGDLHLRFLEGLPDFRIHDASTLPDGIEHAVSFTSMTIEPARYLRRLVNEFTLLGGIVRRVPQLAALSDVRKYVQAPLAVLNCTGIGARTLIDVNDQTVRAVRGQVLKLRAPWVKTGWTRQIGSLAGGEGGERTYVIPRASGEVIIGGTREVDDYYPDPRPETTTDIIRRALEICSSLALPPSSTAPIDVRSIVEAEVVGFRPTRDAGVRLEVEELKTDEGTLLVVHNYGHGGYGWQSMWGCAEEAAKIVGEEVRKRGKKETSVTVQAKL</sequence>
<evidence type="ECO:0000313" key="8">
    <source>
        <dbReference type="EMBL" id="CDR47034.1"/>
    </source>
</evidence>
<evidence type="ECO:0000259" key="7">
    <source>
        <dbReference type="Pfam" id="PF01266"/>
    </source>
</evidence>
<reference evidence="8" key="1">
    <citation type="journal article" date="2014" name="Genome Announc.">
        <title>Draft genome sequence of Rhodosporidium toruloides CECT1137, an oleaginous yeast of biotechnological interest.</title>
        <authorList>
            <person name="Morin N."/>
            <person name="Calcas X."/>
            <person name="Devillers H."/>
            <person name="Durrens P."/>
            <person name="Sherman D.J."/>
            <person name="Nicaud J.-M."/>
            <person name="Neuveglise C."/>
        </authorList>
    </citation>
    <scope>NUCLEOTIDE SEQUENCE</scope>
    <source>
        <strain evidence="8">CECT1137</strain>
    </source>
</reference>
<evidence type="ECO:0000256" key="3">
    <source>
        <dbReference type="ARBA" id="ARBA00022630"/>
    </source>
</evidence>
<feature type="domain" description="FAD dependent oxidoreductase" evidence="7">
    <location>
        <begin position="15"/>
        <end position="357"/>
    </location>
</feature>
<keyword evidence="5" id="KW-0560">Oxidoreductase</keyword>
<dbReference type="AlphaFoldDB" id="A0A061BJ79"/>
<feature type="binding site" evidence="6">
    <location>
        <position position="193"/>
    </location>
    <ligand>
        <name>FAD</name>
        <dbReference type="ChEBI" id="CHEBI:57692"/>
    </ligand>
</feature>
<evidence type="ECO:0000256" key="6">
    <source>
        <dbReference type="PIRSR" id="PIRSR000189-1"/>
    </source>
</evidence>
<dbReference type="SUPFAM" id="SSF51971">
    <property type="entry name" value="Nucleotide-binding domain"/>
    <property type="match status" value="1"/>
</dbReference>
<evidence type="ECO:0000256" key="5">
    <source>
        <dbReference type="ARBA" id="ARBA00023002"/>
    </source>
</evidence>
<dbReference type="PIRSF" id="PIRSF000189">
    <property type="entry name" value="D-aa_oxidase"/>
    <property type="match status" value="1"/>
</dbReference>
<dbReference type="GO" id="GO:0003884">
    <property type="term" value="F:D-amino-acid oxidase activity"/>
    <property type="evidence" value="ECO:0007669"/>
    <property type="project" value="InterPro"/>
</dbReference>
<evidence type="ECO:0000256" key="4">
    <source>
        <dbReference type="ARBA" id="ARBA00022827"/>
    </source>
</evidence>
<organism evidence="8">
    <name type="scientific">Rhodotorula toruloides</name>
    <name type="common">Yeast</name>
    <name type="synonym">Rhodosporidium toruloides</name>
    <dbReference type="NCBI Taxonomy" id="5286"/>
    <lineage>
        <taxon>Eukaryota</taxon>
        <taxon>Fungi</taxon>
        <taxon>Dikarya</taxon>
        <taxon>Basidiomycota</taxon>
        <taxon>Pucciniomycotina</taxon>
        <taxon>Microbotryomycetes</taxon>
        <taxon>Sporidiobolales</taxon>
        <taxon>Sporidiobolaceae</taxon>
        <taxon>Rhodotorula</taxon>
    </lineage>
</organism>
<dbReference type="SUPFAM" id="SSF54373">
    <property type="entry name" value="FAD-linked reductases, C-terminal domain"/>
    <property type="match status" value="1"/>
</dbReference>
<dbReference type="PROSITE" id="PS51257">
    <property type="entry name" value="PROKAR_LIPOPROTEIN"/>
    <property type="match status" value="1"/>
</dbReference>
<evidence type="ECO:0000256" key="1">
    <source>
        <dbReference type="ARBA" id="ARBA00001974"/>
    </source>
</evidence>
<feature type="binding site" evidence="6">
    <location>
        <position position="244"/>
    </location>
    <ligand>
        <name>D-dopa</name>
        <dbReference type="ChEBI" id="CHEBI:149689"/>
    </ligand>
</feature>
<name>A0A061BJ79_RHOTO</name>
<dbReference type="OrthoDB" id="2015447at2759"/>
<dbReference type="PANTHER" id="PTHR11530:SF11">
    <property type="entry name" value="D-ASPARTATE OXIDASE"/>
    <property type="match status" value="1"/>
</dbReference>
<comment type="similarity">
    <text evidence="2">Belongs to the DAMOX/DASOX family.</text>
</comment>
<feature type="binding site" evidence="6">
    <location>
        <position position="342"/>
    </location>
    <ligand>
        <name>D-dopa</name>
        <dbReference type="ChEBI" id="CHEBI:149689"/>
    </ligand>
</feature>
<dbReference type="InterPro" id="IPR023209">
    <property type="entry name" value="DAO"/>
</dbReference>
<protein>
    <submittedName>
        <fullName evidence="8">RHTO0S13e04962g1_1</fullName>
    </submittedName>
</protein>
<dbReference type="Gene3D" id="3.40.50.720">
    <property type="entry name" value="NAD(P)-binding Rossmann-like Domain"/>
    <property type="match status" value="1"/>
</dbReference>
<dbReference type="GO" id="GO:0005737">
    <property type="term" value="C:cytoplasm"/>
    <property type="evidence" value="ECO:0007669"/>
    <property type="project" value="TreeGrafter"/>
</dbReference>
<keyword evidence="3" id="KW-0285">Flavoprotein</keyword>
<gene>
    <name evidence="8" type="ORF">RHTO0S_13e04962g</name>
</gene>
<dbReference type="Gene3D" id="3.30.9.10">
    <property type="entry name" value="D-Amino Acid Oxidase, subunit A, domain 2"/>
    <property type="match status" value="1"/>
</dbReference>
<dbReference type="GO" id="GO:0019478">
    <property type="term" value="P:D-amino acid catabolic process"/>
    <property type="evidence" value="ECO:0007669"/>
    <property type="project" value="TreeGrafter"/>
</dbReference>